<dbReference type="PANTHER" id="PTHR12999:SF17">
    <property type="entry name" value="ZINC FINGER RAN-BINDING DOMAIN-CONTAINING PROTEIN 2"/>
    <property type="match status" value="1"/>
</dbReference>
<dbReference type="GO" id="GO:0003677">
    <property type="term" value="F:DNA binding"/>
    <property type="evidence" value="ECO:0007669"/>
    <property type="project" value="UniProtKB-KW"/>
</dbReference>
<keyword evidence="12" id="KW-1185">Reference proteome</keyword>
<dbReference type="SUPFAM" id="SSF90209">
    <property type="entry name" value="Ran binding protein zinc finger-like"/>
    <property type="match status" value="3"/>
</dbReference>
<proteinExistence type="predicted"/>
<feature type="compositionally biased region" description="Polar residues" evidence="9">
    <location>
        <begin position="254"/>
        <end position="264"/>
    </location>
</feature>
<evidence type="ECO:0000313" key="12">
    <source>
        <dbReference type="Proteomes" id="UP000734854"/>
    </source>
</evidence>
<evidence type="ECO:0000256" key="7">
    <source>
        <dbReference type="ARBA" id="ARBA00023163"/>
    </source>
</evidence>
<dbReference type="InterPro" id="IPR001876">
    <property type="entry name" value="Znf_RanBP2"/>
</dbReference>
<dbReference type="SUPFAM" id="SSF54171">
    <property type="entry name" value="DNA-binding domain"/>
    <property type="match status" value="1"/>
</dbReference>
<evidence type="ECO:0000256" key="2">
    <source>
        <dbReference type="ARBA" id="ARBA00022723"/>
    </source>
</evidence>
<evidence type="ECO:0000256" key="5">
    <source>
        <dbReference type="ARBA" id="ARBA00023015"/>
    </source>
</evidence>
<keyword evidence="5" id="KW-0805">Transcription regulation</keyword>
<dbReference type="SMART" id="SM00547">
    <property type="entry name" value="ZnF_RBZ"/>
    <property type="match status" value="3"/>
</dbReference>
<feature type="domain" description="AP2/ERF" evidence="10">
    <location>
        <begin position="36"/>
        <end position="104"/>
    </location>
</feature>
<keyword evidence="4" id="KW-0862">Zinc</keyword>
<organism evidence="11 12">
    <name type="scientific">Zingiber officinale</name>
    <name type="common">Ginger</name>
    <name type="synonym">Amomum zingiber</name>
    <dbReference type="NCBI Taxonomy" id="94328"/>
    <lineage>
        <taxon>Eukaryota</taxon>
        <taxon>Viridiplantae</taxon>
        <taxon>Streptophyta</taxon>
        <taxon>Embryophyta</taxon>
        <taxon>Tracheophyta</taxon>
        <taxon>Spermatophyta</taxon>
        <taxon>Magnoliopsida</taxon>
        <taxon>Liliopsida</taxon>
        <taxon>Zingiberales</taxon>
        <taxon>Zingiberaceae</taxon>
        <taxon>Zingiber</taxon>
    </lineage>
</organism>
<accession>A0A8J5KZD0</accession>
<dbReference type="CDD" id="cd00018">
    <property type="entry name" value="AP2"/>
    <property type="match status" value="1"/>
</dbReference>
<reference evidence="11 12" key="1">
    <citation type="submission" date="2020-08" db="EMBL/GenBank/DDBJ databases">
        <title>Plant Genome Project.</title>
        <authorList>
            <person name="Zhang R.-G."/>
        </authorList>
    </citation>
    <scope>NUCLEOTIDE SEQUENCE [LARGE SCALE GENOMIC DNA]</scope>
    <source>
        <tissue evidence="11">Rhizome</tissue>
    </source>
</reference>
<gene>
    <name evidence="11" type="ORF">ZIOFF_043968</name>
</gene>
<evidence type="ECO:0000313" key="11">
    <source>
        <dbReference type="EMBL" id="KAG6496120.1"/>
    </source>
</evidence>
<dbReference type="Proteomes" id="UP000734854">
    <property type="component" value="Unassembled WGS sequence"/>
</dbReference>
<evidence type="ECO:0000256" key="1">
    <source>
        <dbReference type="ARBA" id="ARBA00004123"/>
    </source>
</evidence>
<evidence type="ECO:0000256" key="9">
    <source>
        <dbReference type="SAM" id="MobiDB-lite"/>
    </source>
</evidence>
<dbReference type="Gene3D" id="3.30.730.10">
    <property type="entry name" value="AP2/ERF domain"/>
    <property type="match status" value="1"/>
</dbReference>
<keyword evidence="8" id="KW-0539">Nucleus</keyword>
<dbReference type="GO" id="GO:0008270">
    <property type="term" value="F:zinc ion binding"/>
    <property type="evidence" value="ECO:0007669"/>
    <property type="project" value="UniProtKB-KW"/>
</dbReference>
<dbReference type="SMART" id="SM00380">
    <property type="entry name" value="AP2"/>
    <property type="match status" value="1"/>
</dbReference>
<dbReference type="InterPro" id="IPR036955">
    <property type="entry name" value="AP2/ERF_dom_sf"/>
</dbReference>
<name>A0A8J5KZD0_ZINOF</name>
<evidence type="ECO:0000256" key="8">
    <source>
        <dbReference type="ARBA" id="ARBA00023242"/>
    </source>
</evidence>
<evidence type="ECO:0000256" key="3">
    <source>
        <dbReference type="ARBA" id="ARBA00022771"/>
    </source>
</evidence>
<dbReference type="GO" id="GO:0003700">
    <property type="term" value="F:DNA-binding transcription factor activity"/>
    <property type="evidence" value="ECO:0007669"/>
    <property type="project" value="InterPro"/>
</dbReference>
<comment type="caution">
    <text evidence="11">The sequence shown here is derived from an EMBL/GenBank/DDBJ whole genome shotgun (WGS) entry which is preliminary data.</text>
</comment>
<dbReference type="InterPro" id="IPR036443">
    <property type="entry name" value="Znf_RanBP2_sf"/>
</dbReference>
<keyword evidence="2" id="KW-0479">Metal-binding</keyword>
<comment type="subcellular location">
    <subcellularLocation>
        <location evidence="1">Nucleus</location>
    </subcellularLocation>
</comment>
<dbReference type="Gene3D" id="4.10.1060.10">
    <property type="entry name" value="Zinc finger, RanBP2-type"/>
    <property type="match status" value="3"/>
</dbReference>
<protein>
    <recommendedName>
        <fullName evidence="10">AP2/ERF domain-containing protein</fullName>
    </recommendedName>
</protein>
<feature type="region of interest" description="Disordered" evidence="9">
    <location>
        <begin position="254"/>
        <end position="277"/>
    </location>
</feature>
<keyword evidence="6" id="KW-0238">DNA-binding</keyword>
<keyword evidence="3" id="KW-0863">Zinc-finger</keyword>
<evidence type="ECO:0000256" key="4">
    <source>
        <dbReference type="ARBA" id="ARBA00022833"/>
    </source>
</evidence>
<evidence type="ECO:0000256" key="6">
    <source>
        <dbReference type="ARBA" id="ARBA00023125"/>
    </source>
</evidence>
<dbReference type="PANTHER" id="PTHR12999">
    <property type="entry name" value="ZINC FINGER RAN-BINDING DOMAIN-CONTAINING PROTEIN 2 ZRANB2-RELATED"/>
    <property type="match status" value="1"/>
</dbReference>
<dbReference type="EMBL" id="JACMSC010000012">
    <property type="protein sequence ID" value="KAG6496120.1"/>
    <property type="molecule type" value="Genomic_DNA"/>
</dbReference>
<dbReference type="PROSITE" id="PS51032">
    <property type="entry name" value="AP2_ERF"/>
    <property type="match status" value="1"/>
</dbReference>
<keyword evidence="7" id="KW-0804">Transcription</keyword>
<dbReference type="GO" id="GO:0005634">
    <property type="term" value="C:nucleus"/>
    <property type="evidence" value="ECO:0007669"/>
    <property type="project" value="UniProtKB-SubCell"/>
</dbReference>
<dbReference type="AlphaFoldDB" id="A0A8J5KZD0"/>
<evidence type="ECO:0000259" key="10">
    <source>
        <dbReference type="PROSITE" id="PS51032"/>
    </source>
</evidence>
<dbReference type="InterPro" id="IPR016177">
    <property type="entry name" value="DNA-bd_dom_sf"/>
</dbReference>
<sequence length="357" mass="38332">MLSPPIHGPPSPSPPLSCHLNWTTPAEQDRVPAGPAFRGVCQRPWGKFAAEIRDPNRRGSRVWLETFDAAVDTARTDFLDVVTFGSFWRDGDWTCPKCGNVNFSFRTLCNRGSCGTARPSASPSPWSKIIYVILAVSTQLQRPGAAPYPGGFDRQLPSYYGGVVGPPPMPHGMSGGFGSPLPPLHGLRYDYGPPTGAAGLYGLMSPYGPSGSMGGPIGVYGYGLGPVMDRYGGPDPMMSRYGYGYRGFPMPLSGPTSAEQLDNSASRKRRGGPDGLSEGDWVCPKCENVNFAFRTTCNMKKCGAPRPALAPNRGSGKEQSDVPEGSWTCEKCNNVNYPFRTVCNRKGCGNEKPSSSN</sequence>
<dbReference type="InterPro" id="IPR001471">
    <property type="entry name" value="AP2/ERF_dom"/>
</dbReference>
<dbReference type="Pfam" id="PF00641">
    <property type="entry name" value="Zn_ribbon_RanBP"/>
    <property type="match status" value="3"/>
</dbReference>
<dbReference type="PRINTS" id="PR00367">
    <property type="entry name" value="ETHRSPELEMNT"/>
</dbReference>